<evidence type="ECO:0000313" key="4">
    <source>
        <dbReference type="Proteomes" id="UP001152797"/>
    </source>
</evidence>
<dbReference type="EMBL" id="CAMXCT010000069">
    <property type="protein sequence ID" value="CAI3973362.1"/>
    <property type="molecule type" value="Genomic_DNA"/>
</dbReference>
<comment type="caution">
    <text evidence="2">The sequence shown here is derived from an EMBL/GenBank/DDBJ whole genome shotgun (WGS) entry which is preliminary data.</text>
</comment>
<gene>
    <name evidence="2" type="ORF">C1SCF055_LOCUS1875</name>
</gene>
<keyword evidence="4" id="KW-1185">Reference proteome</keyword>
<dbReference type="EMBL" id="CAMXCT020000069">
    <property type="protein sequence ID" value="CAL1126737.1"/>
    <property type="molecule type" value="Genomic_DNA"/>
</dbReference>
<name>A0A9P1BHC9_9DINO</name>
<accession>A0A9P1BHC9</accession>
<dbReference type="Pfam" id="PF07209">
    <property type="entry name" value="DUF1415"/>
    <property type="match status" value="1"/>
</dbReference>
<proteinExistence type="predicted"/>
<organism evidence="2">
    <name type="scientific">Cladocopium goreaui</name>
    <dbReference type="NCBI Taxonomy" id="2562237"/>
    <lineage>
        <taxon>Eukaryota</taxon>
        <taxon>Sar</taxon>
        <taxon>Alveolata</taxon>
        <taxon>Dinophyceae</taxon>
        <taxon>Suessiales</taxon>
        <taxon>Symbiodiniaceae</taxon>
        <taxon>Cladocopium</taxon>
    </lineage>
</organism>
<feature type="region of interest" description="Disordered" evidence="1">
    <location>
        <begin position="1"/>
        <end position="24"/>
    </location>
</feature>
<reference evidence="2" key="1">
    <citation type="submission" date="2022-10" db="EMBL/GenBank/DDBJ databases">
        <authorList>
            <person name="Chen Y."/>
            <person name="Dougan E. K."/>
            <person name="Chan C."/>
            <person name="Rhodes N."/>
            <person name="Thang M."/>
        </authorList>
    </citation>
    <scope>NUCLEOTIDE SEQUENCE</scope>
</reference>
<evidence type="ECO:0000313" key="2">
    <source>
        <dbReference type="EMBL" id="CAI3973362.1"/>
    </source>
</evidence>
<protein>
    <submittedName>
        <fullName evidence="2">Uncharacterized protein</fullName>
    </submittedName>
</protein>
<dbReference type="Proteomes" id="UP001152797">
    <property type="component" value="Unassembled WGS sequence"/>
</dbReference>
<dbReference type="InterPro" id="IPR009858">
    <property type="entry name" value="DUF1415"/>
</dbReference>
<evidence type="ECO:0000256" key="1">
    <source>
        <dbReference type="SAM" id="MobiDB-lite"/>
    </source>
</evidence>
<dbReference type="EMBL" id="CAMXCT030000069">
    <property type="protein sequence ID" value="CAL4760674.1"/>
    <property type="molecule type" value="Genomic_DNA"/>
</dbReference>
<evidence type="ECO:0000313" key="3">
    <source>
        <dbReference type="EMBL" id="CAL4760674.1"/>
    </source>
</evidence>
<dbReference type="AlphaFoldDB" id="A0A9P1BHC9"/>
<feature type="compositionally biased region" description="Pro residues" evidence="1">
    <location>
        <begin position="1"/>
        <end position="10"/>
    </location>
</feature>
<dbReference type="OrthoDB" id="443233at2759"/>
<sequence>MELPPLPPSVALPHPSLATHSTPPRHHGWTVAALATAWKLAPTRQATQRWAVVEDEHCQAVGAWLRNFVIAKDFCPWAKPAKKKDHIRIVSSTARASEAVLGDLLDEAEALPLVASGETGETTTTLLVCPYVEEWKAFGPFRDFYEEDLEGGSTFLEDFDMKIVAFHPEYLKYGFSVAAGDRIAVANFDGTSSSATVLDEEGGVHPEDGEELLDVRFDNGEEFLIRYSSIITKLAMKDGQELPANDATGDAANLLSRAPRPTLHLLRMEDLEAASLAAKAKTGPDIQQVLEANAERAAAIGLDGMAEVLRDCG</sequence>
<reference evidence="3 4" key="2">
    <citation type="submission" date="2024-05" db="EMBL/GenBank/DDBJ databases">
        <authorList>
            <person name="Chen Y."/>
            <person name="Shah S."/>
            <person name="Dougan E. K."/>
            <person name="Thang M."/>
            <person name="Chan C."/>
        </authorList>
    </citation>
    <scope>NUCLEOTIDE SEQUENCE [LARGE SCALE GENOMIC DNA]</scope>
</reference>